<organism evidence="1">
    <name type="scientific">Siphoviridae sp. ctnmH5</name>
    <dbReference type="NCBI Taxonomy" id="2825665"/>
    <lineage>
        <taxon>Viruses</taxon>
        <taxon>Duplodnaviria</taxon>
        <taxon>Heunggongvirae</taxon>
        <taxon>Uroviricota</taxon>
        <taxon>Caudoviricetes</taxon>
    </lineage>
</organism>
<proteinExistence type="predicted"/>
<dbReference type="CDD" id="cd19958">
    <property type="entry name" value="pyocin_knob"/>
    <property type="match status" value="1"/>
</dbReference>
<name>A0A8S5TWE4_9CAUD</name>
<sequence>MAEYWSKEERGYRVRMTIDQVGQNVEANTSTIRVRLTLFNREKTFTHIWCKWYIDAFGQYIGDMGFADMPQKNSQVQFIDKTITVEHKNGNNVFGSIAYFHSYGNGAGPQDLTVGPYTITLDPIANASVLTMPSNVVLGDSVNFSIAKKVASAKHTLRYSWYGLEGKLADNIDTSYKWVIPDSFANDIPNSSSGWGTIFLDTYVDGKLINTQSKTFTAGLSLNRVKPTFSRIALADATELTRNITQSDRHFVSVLSKIYARFENVQAKFGAFITGYFMEIVGNNNTISAPNGTFREISVNKDTQFTLRGYVEDSRGIRSDSYETTITVLNYFSPTLKFEATRSGATNSTLTIKRFAKVAPLMVNGVQKNPMKLTFTTRNVDSDTEIIDNGGAGGNWSQISEFNASNANLGNSYPADTSYIVVGKLEDKFTSVSFQVTVPSDRIVMSYDKEGIGINKYRERGALDVDGLIYSNRKQIQHHKLTEPNGAAIDTKVDNLNDYRTTGFYSILGNYRNHPASGEGAYLEVVESLSGYHQTLTTISGRMFKRTVTNNSNGSWIEYTPKPEKPEKPEPALVKKEVDMGFGVKANMVRKGSTVMCSLVRGIYSTLGGIEYKELNEKMPEGFRPAVETNLNASKNIGGNQVGVATWHLLPNGNINLTNQSDAKAVYNGTITYITEDNYPN</sequence>
<dbReference type="Pfam" id="PF05895">
    <property type="entry name" value="DUF859"/>
    <property type="match status" value="1"/>
</dbReference>
<evidence type="ECO:0000313" key="1">
    <source>
        <dbReference type="EMBL" id="DAF86495.1"/>
    </source>
</evidence>
<dbReference type="EMBL" id="BK015946">
    <property type="protein sequence ID" value="DAF86495.1"/>
    <property type="molecule type" value="Genomic_DNA"/>
</dbReference>
<accession>A0A8S5TWE4</accession>
<protein>
    <submittedName>
        <fullName evidence="1">Uncharacterized protein</fullName>
    </submittedName>
</protein>
<reference evidence="1" key="1">
    <citation type="journal article" date="2021" name="Proc. Natl. Acad. Sci. U.S.A.">
        <title>A Catalog of Tens of Thousands of Viruses from Human Metagenomes Reveals Hidden Associations with Chronic Diseases.</title>
        <authorList>
            <person name="Tisza M.J."/>
            <person name="Buck C.B."/>
        </authorList>
    </citation>
    <scope>NUCLEOTIDE SEQUENCE</scope>
    <source>
        <strain evidence="1">CtnmH5</strain>
    </source>
</reference>
<dbReference type="InterPro" id="IPR008577">
    <property type="entry name" value="DUF859"/>
</dbReference>